<dbReference type="GO" id="GO:0010181">
    <property type="term" value="F:FMN binding"/>
    <property type="evidence" value="ECO:0007669"/>
    <property type="project" value="InterPro"/>
</dbReference>
<sequence>MACTTPGHPLRTPTLATVDGTTPSLRMVVLRAVQPEAYALVFHTDTRSAKWTQLDENPAASVLTWDPEQQIQMRFSGQITRHAPGSELANSAWDQLPPHTKETYAGAAPGGALEATSGTGKNAFGVLIFTAQTLDWLRLSRDGNTRALVDLATARMDWVAP</sequence>
<dbReference type="EMBL" id="CYRX01000025">
    <property type="protein sequence ID" value="CUH60471.1"/>
    <property type="molecule type" value="Genomic_DNA"/>
</dbReference>
<dbReference type="GO" id="GO:0008615">
    <property type="term" value="P:pyridoxine biosynthetic process"/>
    <property type="evidence" value="ECO:0007669"/>
    <property type="project" value="InterPro"/>
</dbReference>
<organism evidence="6 7">
    <name type="scientific">Thalassobacter stenotrophicus</name>
    <dbReference type="NCBI Taxonomy" id="266809"/>
    <lineage>
        <taxon>Bacteria</taxon>
        <taxon>Pseudomonadati</taxon>
        <taxon>Pseudomonadota</taxon>
        <taxon>Alphaproteobacteria</taxon>
        <taxon>Rhodobacterales</taxon>
        <taxon>Roseobacteraceae</taxon>
        <taxon>Thalassobacter</taxon>
    </lineage>
</organism>
<dbReference type="Proteomes" id="UP000051298">
    <property type="component" value="Unassembled WGS sequence"/>
</dbReference>
<dbReference type="InterPro" id="IPR000659">
    <property type="entry name" value="Pyridox_Oxase"/>
</dbReference>
<dbReference type="InterPro" id="IPR024624">
    <property type="entry name" value="Pyridox_Oxase_Alr4036_FMN-bd"/>
</dbReference>
<dbReference type="Pfam" id="PF12766">
    <property type="entry name" value="Pyridox_oxase_2"/>
    <property type="match status" value="1"/>
</dbReference>
<evidence type="ECO:0000259" key="5">
    <source>
        <dbReference type="Pfam" id="PF12766"/>
    </source>
</evidence>
<evidence type="ECO:0000256" key="1">
    <source>
        <dbReference type="ARBA" id="ARBA00001917"/>
    </source>
</evidence>
<dbReference type="Gene3D" id="2.30.110.10">
    <property type="entry name" value="Electron Transport, Fmn-binding Protein, Chain A"/>
    <property type="match status" value="1"/>
</dbReference>
<evidence type="ECO:0000256" key="2">
    <source>
        <dbReference type="ARBA" id="ARBA00022630"/>
    </source>
</evidence>
<evidence type="ECO:0000256" key="4">
    <source>
        <dbReference type="ARBA" id="ARBA00023002"/>
    </source>
</evidence>
<evidence type="ECO:0000313" key="6">
    <source>
        <dbReference type="EMBL" id="CUH60471.1"/>
    </source>
</evidence>
<evidence type="ECO:0000313" key="7">
    <source>
        <dbReference type="Proteomes" id="UP000051298"/>
    </source>
</evidence>
<dbReference type="SUPFAM" id="SSF50475">
    <property type="entry name" value="FMN-binding split barrel"/>
    <property type="match status" value="1"/>
</dbReference>
<evidence type="ECO:0000256" key="3">
    <source>
        <dbReference type="ARBA" id="ARBA00022643"/>
    </source>
</evidence>
<dbReference type="PANTHER" id="PTHR10851:SF0">
    <property type="entry name" value="PYRIDOXINE-5'-PHOSPHATE OXIDASE"/>
    <property type="match status" value="1"/>
</dbReference>
<name>A0A0P1FIJ5_9RHOB</name>
<feature type="domain" description="Pyridoxamine 5'-phosphate oxidase Alr4036 family FMN-binding" evidence="5">
    <location>
        <begin position="8"/>
        <end position="80"/>
    </location>
</feature>
<gene>
    <name evidence="6" type="ORF">THS5294_01765</name>
</gene>
<comment type="cofactor">
    <cofactor evidence="1">
        <name>FMN</name>
        <dbReference type="ChEBI" id="CHEBI:58210"/>
    </cofactor>
</comment>
<dbReference type="PANTHER" id="PTHR10851">
    <property type="entry name" value="PYRIDOXINE-5-PHOSPHATE OXIDASE"/>
    <property type="match status" value="1"/>
</dbReference>
<dbReference type="InterPro" id="IPR012349">
    <property type="entry name" value="Split_barrel_FMN-bd"/>
</dbReference>
<keyword evidence="2" id="KW-0285">Flavoprotein</keyword>
<keyword evidence="3" id="KW-0288">FMN</keyword>
<dbReference type="AlphaFoldDB" id="A0A0P1FIJ5"/>
<reference evidence="6 7" key="1">
    <citation type="submission" date="2015-09" db="EMBL/GenBank/DDBJ databases">
        <authorList>
            <consortium name="Swine Surveillance"/>
        </authorList>
    </citation>
    <scope>NUCLEOTIDE SEQUENCE [LARGE SCALE GENOMIC DNA]</scope>
    <source>
        <strain evidence="6 7">CECT 5294</strain>
    </source>
</reference>
<dbReference type="GO" id="GO:0004733">
    <property type="term" value="F:pyridoxamine phosphate oxidase activity"/>
    <property type="evidence" value="ECO:0007669"/>
    <property type="project" value="InterPro"/>
</dbReference>
<protein>
    <submittedName>
        <fullName evidence="6">Pyridoxamine 5'-phosphate oxidase</fullName>
    </submittedName>
</protein>
<keyword evidence="4" id="KW-0560">Oxidoreductase</keyword>
<proteinExistence type="predicted"/>
<accession>A0A0P1FIJ5</accession>